<proteinExistence type="predicted"/>
<protein>
    <submittedName>
        <fullName evidence="2">Uncharacterized protein</fullName>
    </submittedName>
</protein>
<evidence type="ECO:0000313" key="3">
    <source>
        <dbReference type="Proteomes" id="UP000540506"/>
    </source>
</evidence>
<keyword evidence="1" id="KW-0472">Membrane</keyword>
<dbReference type="Proteomes" id="UP000540506">
    <property type="component" value="Unassembled WGS sequence"/>
</dbReference>
<organism evidence="2 3">
    <name type="scientific">Kitasatospora kifunensis</name>
    <name type="common">Streptomyces kifunensis</name>
    <dbReference type="NCBI Taxonomy" id="58351"/>
    <lineage>
        <taxon>Bacteria</taxon>
        <taxon>Bacillati</taxon>
        <taxon>Actinomycetota</taxon>
        <taxon>Actinomycetes</taxon>
        <taxon>Kitasatosporales</taxon>
        <taxon>Streptomycetaceae</taxon>
        <taxon>Kitasatospora</taxon>
    </lineage>
</organism>
<dbReference type="EMBL" id="JACHJV010000001">
    <property type="protein sequence ID" value="MBB4927080.1"/>
    <property type="molecule type" value="Genomic_DNA"/>
</dbReference>
<comment type="caution">
    <text evidence="2">The sequence shown here is derived from an EMBL/GenBank/DDBJ whole genome shotgun (WGS) entry which is preliminary data.</text>
</comment>
<accession>A0A7W7R880</accession>
<evidence type="ECO:0000256" key="1">
    <source>
        <dbReference type="SAM" id="Phobius"/>
    </source>
</evidence>
<feature type="transmembrane region" description="Helical" evidence="1">
    <location>
        <begin position="20"/>
        <end position="44"/>
    </location>
</feature>
<evidence type="ECO:0000313" key="2">
    <source>
        <dbReference type="EMBL" id="MBB4927080.1"/>
    </source>
</evidence>
<name>A0A7W7R880_KITKI</name>
<dbReference type="AlphaFoldDB" id="A0A7W7R880"/>
<reference evidence="2 3" key="1">
    <citation type="submission" date="2020-08" db="EMBL/GenBank/DDBJ databases">
        <title>Sequencing the genomes of 1000 actinobacteria strains.</title>
        <authorList>
            <person name="Klenk H.-P."/>
        </authorList>
    </citation>
    <scope>NUCLEOTIDE SEQUENCE [LARGE SCALE GENOMIC DNA]</scope>
    <source>
        <strain evidence="2 3">DSM 41654</strain>
    </source>
</reference>
<keyword evidence="1" id="KW-0812">Transmembrane</keyword>
<keyword evidence="1" id="KW-1133">Transmembrane helix</keyword>
<gene>
    <name evidence="2" type="ORF">FHR34_006073</name>
</gene>
<keyword evidence="3" id="KW-1185">Reference proteome</keyword>
<dbReference type="RefSeq" id="WP_184941015.1">
    <property type="nucleotide sequence ID" value="NZ_JACHJV010000001.1"/>
</dbReference>
<sequence>MHASTAVPTRPPDNGLALPAAPQSAFTLVAITIPAVLAAAATFINHTTGRRR</sequence>